<dbReference type="PANTHER" id="PTHR11893:SF39">
    <property type="entry name" value="INNEXIN INX1"/>
    <property type="match status" value="1"/>
</dbReference>
<keyword evidence="10 12" id="KW-0472">Membrane</keyword>
<comment type="function">
    <text evidence="12">Structural component of the gap junctions.</text>
</comment>
<comment type="subcellular location">
    <subcellularLocation>
        <location evidence="1">Cell junction</location>
        <location evidence="1">Gap junction</location>
    </subcellularLocation>
    <subcellularLocation>
        <location evidence="2 12">Cell membrane</location>
        <topology evidence="2 12">Multi-pass membrane protein</topology>
    </subcellularLocation>
</comment>
<evidence type="ECO:0000256" key="10">
    <source>
        <dbReference type="ARBA" id="ARBA00023136"/>
    </source>
</evidence>
<keyword evidence="8 12" id="KW-1133">Transmembrane helix</keyword>
<keyword evidence="14" id="KW-1185">Reference proteome</keyword>
<dbReference type="Proteomes" id="UP000747542">
    <property type="component" value="Unassembled WGS sequence"/>
</dbReference>
<keyword evidence="5 12" id="KW-0812">Transmembrane</keyword>
<keyword evidence="11 12" id="KW-0407">Ion channel</keyword>
<evidence type="ECO:0000256" key="6">
    <source>
        <dbReference type="ARBA" id="ARBA00022868"/>
    </source>
</evidence>
<evidence type="ECO:0000313" key="14">
    <source>
        <dbReference type="Proteomes" id="UP000747542"/>
    </source>
</evidence>
<dbReference type="Pfam" id="PF00876">
    <property type="entry name" value="Innexin"/>
    <property type="match status" value="1"/>
</dbReference>
<comment type="caution">
    <text evidence="12">Lacks conserved residue(s) required for the propagation of feature annotation.</text>
</comment>
<evidence type="ECO:0000256" key="7">
    <source>
        <dbReference type="ARBA" id="ARBA00022949"/>
    </source>
</evidence>
<organism evidence="13 14">
    <name type="scientific">Homarus americanus</name>
    <name type="common">American lobster</name>
    <dbReference type="NCBI Taxonomy" id="6706"/>
    <lineage>
        <taxon>Eukaryota</taxon>
        <taxon>Metazoa</taxon>
        <taxon>Ecdysozoa</taxon>
        <taxon>Arthropoda</taxon>
        <taxon>Crustacea</taxon>
        <taxon>Multicrustacea</taxon>
        <taxon>Malacostraca</taxon>
        <taxon>Eumalacostraca</taxon>
        <taxon>Eucarida</taxon>
        <taxon>Decapoda</taxon>
        <taxon>Pleocyemata</taxon>
        <taxon>Astacidea</taxon>
        <taxon>Nephropoidea</taxon>
        <taxon>Nephropidae</taxon>
        <taxon>Homarus</taxon>
    </lineage>
</organism>
<sequence length="386" mass="43801">MVLRIVSSLVGLVKVRLDHTTIDGAVFRLHYRWTTSFCFLACALVAASDYIGSAIQCYDGSGNSVPKPINTFCWIMSTFTLNSSSKEGTHYSGRGSTYDGTGTYDDAIHTKTYHAYYQWVPFVLFFQGCLFYLPHMLWKANEGRTADTLLQGLQLNSMDDNCEKKKENIVNYLKASKDRNGKYSLTYMMCEALNLVNVIGQMFLLDKFFGGVFLNYGTKVLNYVVDDDGLHDPLVTTFLEFGPSGTLELRDAACILPQNMLNEKVFIFMWFWFVILATVTAMQIVWRTLMIFSPVVRFRMLERRGKLMSLPKLEQALRQLHLGDFFLLDILGCNLDASTFKDILLKATDCDDVIANNNSYRPFYEPGDDDPVAYKRQLAAEDATAV</sequence>
<protein>
    <recommendedName>
        <fullName evidence="12">Innexin</fullName>
    </recommendedName>
</protein>
<evidence type="ECO:0000313" key="13">
    <source>
        <dbReference type="EMBL" id="KAG7178194.1"/>
    </source>
</evidence>
<feature type="transmembrane region" description="Helical" evidence="12">
    <location>
        <begin position="267"/>
        <end position="296"/>
    </location>
</feature>
<reference evidence="13" key="1">
    <citation type="journal article" date="2021" name="Sci. Adv.">
        <title>The American lobster genome reveals insights on longevity, neural, and immune adaptations.</title>
        <authorList>
            <person name="Polinski J.M."/>
            <person name="Zimin A.V."/>
            <person name="Clark K.F."/>
            <person name="Kohn A.B."/>
            <person name="Sadowski N."/>
            <person name="Timp W."/>
            <person name="Ptitsyn A."/>
            <person name="Khanna P."/>
            <person name="Romanova D.Y."/>
            <person name="Williams P."/>
            <person name="Greenwood S.J."/>
            <person name="Moroz L.L."/>
            <person name="Walt D.R."/>
            <person name="Bodnar A.G."/>
        </authorList>
    </citation>
    <scope>NUCLEOTIDE SEQUENCE</scope>
    <source>
        <strain evidence="13">GMGI-L3</strain>
    </source>
</reference>
<proteinExistence type="inferred from homology"/>
<dbReference type="PANTHER" id="PTHR11893">
    <property type="entry name" value="INNEXIN"/>
    <property type="match status" value="1"/>
</dbReference>
<dbReference type="PROSITE" id="PS51013">
    <property type="entry name" value="PANNEXIN"/>
    <property type="match status" value="1"/>
</dbReference>
<evidence type="ECO:0000256" key="8">
    <source>
        <dbReference type="ARBA" id="ARBA00022989"/>
    </source>
</evidence>
<dbReference type="PRINTS" id="PR01262">
    <property type="entry name" value="INNEXIN"/>
</dbReference>
<evidence type="ECO:0000256" key="12">
    <source>
        <dbReference type="RuleBase" id="RU010713"/>
    </source>
</evidence>
<dbReference type="EMBL" id="JAHLQT010000697">
    <property type="protein sequence ID" value="KAG7178194.1"/>
    <property type="molecule type" value="Genomic_DNA"/>
</dbReference>
<dbReference type="AlphaFoldDB" id="A0A8J5NG97"/>
<keyword evidence="9 12" id="KW-0406">Ion transport</keyword>
<evidence type="ECO:0000256" key="1">
    <source>
        <dbReference type="ARBA" id="ARBA00004610"/>
    </source>
</evidence>
<feature type="transmembrane region" description="Helical" evidence="12">
    <location>
        <begin position="116"/>
        <end position="134"/>
    </location>
</feature>
<keyword evidence="4" id="KW-1003">Cell membrane</keyword>
<evidence type="ECO:0000256" key="2">
    <source>
        <dbReference type="ARBA" id="ARBA00004651"/>
    </source>
</evidence>
<comment type="caution">
    <text evidence="13">The sequence shown here is derived from an EMBL/GenBank/DDBJ whole genome shotgun (WGS) entry which is preliminary data.</text>
</comment>
<keyword evidence="6" id="KW-0303">Gap junction</keyword>
<evidence type="ECO:0000256" key="5">
    <source>
        <dbReference type="ARBA" id="ARBA00022692"/>
    </source>
</evidence>
<keyword evidence="3 12" id="KW-0813">Transport</keyword>
<evidence type="ECO:0000256" key="4">
    <source>
        <dbReference type="ARBA" id="ARBA00022475"/>
    </source>
</evidence>
<name>A0A8J5NG97_HOMAM</name>
<dbReference type="GO" id="GO:0034220">
    <property type="term" value="P:monoatomic ion transmembrane transport"/>
    <property type="evidence" value="ECO:0007669"/>
    <property type="project" value="UniProtKB-KW"/>
</dbReference>
<dbReference type="GO" id="GO:0005886">
    <property type="term" value="C:plasma membrane"/>
    <property type="evidence" value="ECO:0007669"/>
    <property type="project" value="UniProtKB-SubCell"/>
</dbReference>
<feature type="transmembrane region" description="Helical" evidence="12">
    <location>
        <begin position="184"/>
        <end position="204"/>
    </location>
</feature>
<evidence type="ECO:0000256" key="11">
    <source>
        <dbReference type="ARBA" id="ARBA00023303"/>
    </source>
</evidence>
<dbReference type="GO" id="GO:0005243">
    <property type="term" value="F:gap junction channel activity"/>
    <property type="evidence" value="ECO:0007669"/>
    <property type="project" value="TreeGrafter"/>
</dbReference>
<dbReference type="InterPro" id="IPR000990">
    <property type="entry name" value="Innexin"/>
</dbReference>
<evidence type="ECO:0000256" key="9">
    <source>
        <dbReference type="ARBA" id="ARBA00023065"/>
    </source>
</evidence>
<accession>A0A8J5NG97</accession>
<dbReference type="GO" id="GO:0005921">
    <property type="term" value="C:gap junction"/>
    <property type="evidence" value="ECO:0007669"/>
    <property type="project" value="UniProtKB-SubCell"/>
</dbReference>
<comment type="similarity">
    <text evidence="12">Belongs to the pannexin family.</text>
</comment>
<keyword evidence="7" id="KW-0965">Cell junction</keyword>
<evidence type="ECO:0000256" key="3">
    <source>
        <dbReference type="ARBA" id="ARBA00022448"/>
    </source>
</evidence>
<gene>
    <name evidence="13" type="primary">inx2-L14</name>
    <name evidence="12" type="synonym">inx</name>
    <name evidence="13" type="ORF">Hamer_G003988</name>
</gene>